<name>A0A512DYW5_9PROT</name>
<feature type="domain" description="HTH cro/C1-type" evidence="1">
    <location>
        <begin position="47"/>
        <end position="103"/>
    </location>
</feature>
<dbReference type="GO" id="GO:0003677">
    <property type="term" value="F:DNA binding"/>
    <property type="evidence" value="ECO:0007669"/>
    <property type="project" value="InterPro"/>
</dbReference>
<dbReference type="InterPro" id="IPR039554">
    <property type="entry name" value="HigA2-like_HTH"/>
</dbReference>
<dbReference type="PROSITE" id="PS50943">
    <property type="entry name" value="HTH_CROC1"/>
    <property type="match status" value="1"/>
</dbReference>
<gene>
    <name evidence="2" type="ORF">SAE02_58260</name>
</gene>
<protein>
    <recommendedName>
        <fullName evidence="1">HTH cro/C1-type domain-containing protein</fullName>
    </recommendedName>
</protein>
<dbReference type="EMBL" id="BJYZ01000030">
    <property type="protein sequence ID" value="GEO41678.1"/>
    <property type="molecule type" value="Genomic_DNA"/>
</dbReference>
<dbReference type="InterPro" id="IPR001387">
    <property type="entry name" value="Cro/C1-type_HTH"/>
</dbReference>
<organism evidence="2 3">
    <name type="scientific">Skermanella aerolata</name>
    <dbReference type="NCBI Taxonomy" id="393310"/>
    <lineage>
        <taxon>Bacteria</taxon>
        <taxon>Pseudomonadati</taxon>
        <taxon>Pseudomonadota</taxon>
        <taxon>Alphaproteobacteria</taxon>
        <taxon>Rhodospirillales</taxon>
        <taxon>Azospirillaceae</taxon>
        <taxon>Skermanella</taxon>
    </lineage>
</organism>
<evidence type="ECO:0000313" key="3">
    <source>
        <dbReference type="Proteomes" id="UP000321523"/>
    </source>
</evidence>
<accession>A0A512DYW5</accession>
<evidence type="ECO:0000313" key="2">
    <source>
        <dbReference type="EMBL" id="GEO41678.1"/>
    </source>
</evidence>
<evidence type="ECO:0000259" key="1">
    <source>
        <dbReference type="PROSITE" id="PS50943"/>
    </source>
</evidence>
<dbReference type="Proteomes" id="UP000321523">
    <property type="component" value="Unassembled WGS sequence"/>
</dbReference>
<dbReference type="AlphaFoldDB" id="A0A512DYW5"/>
<keyword evidence="3" id="KW-1185">Reference proteome</keyword>
<dbReference type="SMART" id="SM00530">
    <property type="entry name" value="HTH_XRE"/>
    <property type="match status" value="1"/>
</dbReference>
<dbReference type="Gene3D" id="1.10.260.40">
    <property type="entry name" value="lambda repressor-like DNA-binding domains"/>
    <property type="match status" value="1"/>
</dbReference>
<dbReference type="InterPro" id="IPR010982">
    <property type="entry name" value="Lambda_DNA-bd_dom_sf"/>
</dbReference>
<reference evidence="2 3" key="1">
    <citation type="submission" date="2019-07" db="EMBL/GenBank/DDBJ databases">
        <title>Whole genome shotgun sequence of Skermanella aerolata NBRC 106429.</title>
        <authorList>
            <person name="Hosoyama A."/>
            <person name="Uohara A."/>
            <person name="Ohji S."/>
            <person name="Ichikawa N."/>
        </authorList>
    </citation>
    <scope>NUCLEOTIDE SEQUENCE [LARGE SCALE GENOMIC DNA]</scope>
    <source>
        <strain evidence="2 3">NBRC 106429</strain>
    </source>
</reference>
<dbReference type="CDD" id="cd00093">
    <property type="entry name" value="HTH_XRE"/>
    <property type="match status" value="1"/>
</dbReference>
<sequence length="119" mass="13339">MADDKQVVDQDATGDLLVEIGSGNVFADLDFANPDEEAVKARIVRKIQKVIDERGLTQKQAGDIIGLPQSKVSTLLRGKWDSDYTVDRLTRYLNKLGVSVTYSFKDQPDWREGRLVVID</sequence>
<comment type="caution">
    <text evidence="2">The sequence shown here is derived from an EMBL/GenBank/DDBJ whole genome shotgun (WGS) entry which is preliminary data.</text>
</comment>
<proteinExistence type="predicted"/>
<dbReference type="Pfam" id="PF13744">
    <property type="entry name" value="HTH_37"/>
    <property type="match status" value="1"/>
</dbReference>
<dbReference type="RefSeq" id="WP_044434314.1">
    <property type="nucleotide sequence ID" value="NZ_BJYZ01000030.1"/>
</dbReference>
<dbReference type="SUPFAM" id="SSF47413">
    <property type="entry name" value="lambda repressor-like DNA-binding domains"/>
    <property type="match status" value="1"/>
</dbReference>
<dbReference type="OrthoDB" id="9795596at2"/>